<dbReference type="Pfam" id="PF14310">
    <property type="entry name" value="Fn3-like"/>
    <property type="match status" value="1"/>
</dbReference>
<comment type="caution">
    <text evidence="14">The sequence shown here is derived from an EMBL/GenBank/DDBJ whole genome shotgun (WGS) entry which is preliminary data.</text>
</comment>
<evidence type="ECO:0000256" key="8">
    <source>
        <dbReference type="ARBA" id="ARBA00023277"/>
    </source>
</evidence>
<dbReference type="InterPro" id="IPR036962">
    <property type="entry name" value="Glyco_hydro_3_N_sf"/>
</dbReference>
<evidence type="ECO:0000313" key="14">
    <source>
        <dbReference type="EMBL" id="ESK86003.1"/>
    </source>
</evidence>
<feature type="region of interest" description="Disordered" evidence="11">
    <location>
        <begin position="23"/>
        <end position="48"/>
    </location>
</feature>
<dbReference type="SUPFAM" id="SSF52279">
    <property type="entry name" value="Beta-D-glucan exohydrolase, C-terminal domain"/>
    <property type="match status" value="1"/>
</dbReference>
<dbReference type="Gene3D" id="3.40.50.1700">
    <property type="entry name" value="Glycoside hydrolase family 3 C-terminal domain"/>
    <property type="match status" value="2"/>
</dbReference>
<keyword evidence="5 14" id="KW-0378">Hydrolase</keyword>
<evidence type="ECO:0000256" key="12">
    <source>
        <dbReference type="SAM" id="SignalP"/>
    </source>
</evidence>
<reference evidence="14 15" key="1">
    <citation type="journal article" date="2014" name="BMC Genomics">
        <title>Genome and secretome analysis of the hemibiotrophic fungal pathogen, Moniliophthora roreri, which causes frosty pod rot disease of cacao: mechanisms of the biotrophic and necrotrophic phases.</title>
        <authorList>
            <person name="Meinhardt L.W."/>
            <person name="Costa G.G.L."/>
            <person name="Thomazella D.P.T."/>
            <person name="Teixeira P.J.P.L."/>
            <person name="Carazzolle M.F."/>
            <person name="Schuster S.C."/>
            <person name="Carlson J.E."/>
            <person name="Guiltinan M.J."/>
            <person name="Mieczkowski P."/>
            <person name="Farmer A."/>
            <person name="Ramaraj T."/>
            <person name="Crozier J."/>
            <person name="Davis R.E."/>
            <person name="Shao J."/>
            <person name="Melnick R.L."/>
            <person name="Pereira G.A.G."/>
            <person name="Bailey B.A."/>
        </authorList>
    </citation>
    <scope>NUCLEOTIDE SEQUENCE [LARGE SCALE GENOMIC DNA]</scope>
    <source>
        <strain evidence="14 15">MCA 2997</strain>
    </source>
</reference>
<dbReference type="Gene3D" id="2.60.40.10">
    <property type="entry name" value="Immunoglobulins"/>
    <property type="match status" value="1"/>
</dbReference>
<keyword evidence="8" id="KW-0119">Carbohydrate metabolism</keyword>
<evidence type="ECO:0000256" key="6">
    <source>
        <dbReference type="ARBA" id="ARBA00023001"/>
    </source>
</evidence>
<evidence type="ECO:0000256" key="4">
    <source>
        <dbReference type="ARBA" id="ARBA00012744"/>
    </source>
</evidence>
<organism evidence="14 15">
    <name type="scientific">Moniliophthora roreri (strain MCA 2997)</name>
    <name type="common">Cocoa frosty pod rot fungus</name>
    <name type="synonym">Crinipellis roreri</name>
    <dbReference type="NCBI Taxonomy" id="1381753"/>
    <lineage>
        <taxon>Eukaryota</taxon>
        <taxon>Fungi</taxon>
        <taxon>Dikarya</taxon>
        <taxon>Basidiomycota</taxon>
        <taxon>Agaricomycotina</taxon>
        <taxon>Agaricomycetes</taxon>
        <taxon>Agaricomycetidae</taxon>
        <taxon>Agaricales</taxon>
        <taxon>Marasmiineae</taxon>
        <taxon>Marasmiaceae</taxon>
        <taxon>Moniliophthora</taxon>
    </lineage>
</organism>
<dbReference type="InterPro" id="IPR026891">
    <property type="entry name" value="Fn3-like"/>
</dbReference>
<keyword evidence="6" id="KW-0136">Cellulose degradation</keyword>
<dbReference type="FunFam" id="3.20.20.300:FF:000002">
    <property type="entry name" value="Probable beta-glucosidase"/>
    <property type="match status" value="1"/>
</dbReference>
<comment type="similarity">
    <text evidence="3">Belongs to the glycosyl hydrolase 3 family.</text>
</comment>
<dbReference type="Pfam" id="PF01915">
    <property type="entry name" value="Glyco_hydro_3_C"/>
    <property type="match status" value="2"/>
</dbReference>
<feature type="compositionally biased region" description="Low complexity" evidence="11">
    <location>
        <begin position="83"/>
        <end position="99"/>
    </location>
</feature>
<evidence type="ECO:0000256" key="5">
    <source>
        <dbReference type="ARBA" id="ARBA00022801"/>
    </source>
</evidence>
<sequence length="827" mass="88411">MLHRHLLFQTLTTVIFINAQSPSSVTNDVSSSAGATTNSSPPSTANSVMLTSSAMSTSFSTPSTPASFTLVSNSMTLTPSAGIPSQASAFPSSQQASISVPAPPQSPIQGLFPSTDPQSPPDVKDSSIIVPDFLPAWEAAYEKARAKVAGSILEELVNIVTGVGALGLQGRCVGNIGSLSSNGGWPGLCLEDSPLGVRFADFVTSFPTGLNTAATFNRTLIRQRGLFIGLEHRGKGVNVALGPMMNILRVAEAGRNFEGFGADPFLAGEAAYETILGMQQGGVQACAKHFINNEQETARTTSTSNIDDRTQHEIYAHPFLRSVMAGVASVMCSYNQVNGTYACENNSTLNGLLKNEFGFQGFVTSDWGATHSTVASTLSGLDMDMPGSGGPNGSFFGGTLVEAVRNGSVPSSRIQDMATRVFAAWYFLHQDSPSYPFVNFDVNFLNETTNQHIDVQDNHRHIVREIGAASVVMLKNVNNALPLKKPRSLFLAGSDAGPGIIGPTESLDQKNNDGVLGVGWGSGSTYFTYLISPYEAIQRRAIEDHTSVSWTDRTNLTLWHQGESLIQAVAAQSNNTIVIVHSVGPLIVESWIDHPNITAVLWAGAPGQEAGNSIADVLYGDFNPSGRLPFTIAKRAEDYPAHVVNGSGIVSVPYTEGLEIDYRAFDARNITPRFEFGFGLSYSTFEYRDLDVTPVSESSTDEQAIKNWESGKTSRLEFGSSVALWLHQPAFKVTFTVKNVGSVAGGEIPQLYIGHPPSASEPPLILKGFSDVFLHPGQSERVTIHLSRHALSIWDTVGQGWKRPEGSIGVVIGASSRDERLRGTVGA</sequence>
<dbReference type="GO" id="GO:0008422">
    <property type="term" value="F:beta-glucosidase activity"/>
    <property type="evidence" value="ECO:0007669"/>
    <property type="project" value="UniProtKB-EC"/>
</dbReference>
<keyword evidence="9" id="KW-0326">Glycosidase</keyword>
<gene>
    <name evidence="14" type="ORF">Moror_9430</name>
</gene>
<dbReference type="InterPro" id="IPR036881">
    <property type="entry name" value="Glyco_hydro_3_C_sf"/>
</dbReference>
<keyword evidence="10" id="KW-0624">Polysaccharide degradation</keyword>
<dbReference type="InterPro" id="IPR001764">
    <property type="entry name" value="Glyco_hydro_3_N"/>
</dbReference>
<dbReference type="PANTHER" id="PTHR42715:SF2">
    <property type="entry name" value="BETA-GLUCOSIDASE F-RELATED"/>
    <property type="match status" value="1"/>
</dbReference>
<keyword evidence="12" id="KW-0732">Signal</keyword>
<evidence type="ECO:0000313" key="15">
    <source>
        <dbReference type="Proteomes" id="UP000017559"/>
    </source>
</evidence>
<protein>
    <recommendedName>
        <fullName evidence="4">beta-glucosidase</fullName>
        <ecNumber evidence="4">3.2.1.21</ecNumber>
    </recommendedName>
</protein>
<dbReference type="Pfam" id="PF00933">
    <property type="entry name" value="Glyco_hydro_3"/>
    <property type="match status" value="1"/>
</dbReference>
<dbReference type="PRINTS" id="PR00133">
    <property type="entry name" value="GLHYDRLASE3"/>
</dbReference>
<dbReference type="Gene3D" id="3.20.20.300">
    <property type="entry name" value="Glycoside hydrolase, family 3, N-terminal domain"/>
    <property type="match status" value="1"/>
</dbReference>
<dbReference type="InterPro" id="IPR017853">
    <property type="entry name" value="GH"/>
</dbReference>
<dbReference type="KEGG" id="mrr:Moror_9430"/>
<evidence type="ECO:0000256" key="7">
    <source>
        <dbReference type="ARBA" id="ARBA00023180"/>
    </source>
</evidence>
<dbReference type="InterPro" id="IPR013783">
    <property type="entry name" value="Ig-like_fold"/>
</dbReference>
<accession>V2WGL9</accession>
<dbReference type="EMBL" id="AWSO01000992">
    <property type="protein sequence ID" value="ESK86003.1"/>
    <property type="molecule type" value="Genomic_DNA"/>
</dbReference>
<dbReference type="AlphaFoldDB" id="V2WGL9"/>
<dbReference type="InterPro" id="IPR050288">
    <property type="entry name" value="Cellulose_deg_GH3"/>
</dbReference>
<evidence type="ECO:0000256" key="1">
    <source>
        <dbReference type="ARBA" id="ARBA00000448"/>
    </source>
</evidence>
<evidence type="ECO:0000256" key="3">
    <source>
        <dbReference type="ARBA" id="ARBA00005336"/>
    </source>
</evidence>
<keyword evidence="7" id="KW-0325">Glycoprotein</keyword>
<evidence type="ECO:0000256" key="2">
    <source>
        <dbReference type="ARBA" id="ARBA00004987"/>
    </source>
</evidence>
<evidence type="ECO:0000256" key="11">
    <source>
        <dbReference type="SAM" id="MobiDB-lite"/>
    </source>
</evidence>
<comment type="catalytic activity">
    <reaction evidence="1">
        <text>Hydrolysis of terminal, non-reducing beta-D-glucosyl residues with release of beta-D-glucose.</text>
        <dbReference type="EC" id="3.2.1.21"/>
    </reaction>
</comment>
<feature type="signal peptide" evidence="12">
    <location>
        <begin position="1"/>
        <end position="19"/>
    </location>
</feature>
<feature type="chain" id="PRO_5004710659" description="beta-glucosidase" evidence="12">
    <location>
        <begin position="20"/>
        <end position="827"/>
    </location>
</feature>
<evidence type="ECO:0000259" key="13">
    <source>
        <dbReference type="SMART" id="SM01217"/>
    </source>
</evidence>
<dbReference type="SMART" id="SM01217">
    <property type="entry name" value="Fn3_like"/>
    <property type="match status" value="1"/>
</dbReference>
<dbReference type="Proteomes" id="UP000017559">
    <property type="component" value="Unassembled WGS sequence"/>
</dbReference>
<keyword evidence="15" id="KW-1185">Reference proteome</keyword>
<proteinExistence type="inferred from homology"/>
<name>V2WGL9_MONRO</name>
<dbReference type="OrthoDB" id="416222at2759"/>
<feature type="domain" description="Fibronectin type III-like" evidence="13">
    <location>
        <begin position="747"/>
        <end position="816"/>
    </location>
</feature>
<dbReference type="EC" id="3.2.1.21" evidence="4"/>
<dbReference type="PANTHER" id="PTHR42715">
    <property type="entry name" value="BETA-GLUCOSIDASE"/>
    <property type="match status" value="1"/>
</dbReference>
<dbReference type="SUPFAM" id="SSF51445">
    <property type="entry name" value="(Trans)glycosidases"/>
    <property type="match status" value="1"/>
</dbReference>
<evidence type="ECO:0000256" key="9">
    <source>
        <dbReference type="ARBA" id="ARBA00023295"/>
    </source>
</evidence>
<dbReference type="HOGENOM" id="CLU_004542_2_3_1"/>
<evidence type="ECO:0000256" key="10">
    <source>
        <dbReference type="ARBA" id="ARBA00023326"/>
    </source>
</evidence>
<feature type="region of interest" description="Disordered" evidence="11">
    <location>
        <begin position="83"/>
        <end position="124"/>
    </location>
</feature>
<dbReference type="GO" id="GO:0030245">
    <property type="term" value="P:cellulose catabolic process"/>
    <property type="evidence" value="ECO:0007669"/>
    <property type="project" value="UniProtKB-KW"/>
</dbReference>
<comment type="pathway">
    <text evidence="2">Glycan metabolism; cellulose degradation.</text>
</comment>
<dbReference type="InterPro" id="IPR002772">
    <property type="entry name" value="Glyco_hydro_3_C"/>
</dbReference>